<sequence>MCWGRHLRHVPRPEHKQTCEVQRAWWRVALVLLRFAQVSCLAAWRSKPLKVLCRDSPRISDPLCRTPSRQKYKTTETQEAVNSSGPINYKLGNSALFCFTHKAPPTALPD</sequence>
<protein>
    <submittedName>
        <fullName evidence="1">Uncharacterized protein</fullName>
    </submittedName>
</protein>
<evidence type="ECO:0000313" key="2">
    <source>
        <dbReference type="Proteomes" id="UP000324222"/>
    </source>
</evidence>
<proteinExistence type="predicted"/>
<accession>A0A5B7CY76</accession>
<dbReference type="AlphaFoldDB" id="A0A5B7CY76"/>
<comment type="caution">
    <text evidence="1">The sequence shown here is derived from an EMBL/GenBank/DDBJ whole genome shotgun (WGS) entry which is preliminary data.</text>
</comment>
<dbReference type="EMBL" id="VSRR010000378">
    <property type="protein sequence ID" value="MPC14777.1"/>
    <property type="molecule type" value="Genomic_DNA"/>
</dbReference>
<name>A0A5B7CY76_PORTR</name>
<keyword evidence="2" id="KW-1185">Reference proteome</keyword>
<gene>
    <name evidence="1" type="ORF">E2C01_007551</name>
</gene>
<reference evidence="1 2" key="1">
    <citation type="submission" date="2019-05" db="EMBL/GenBank/DDBJ databases">
        <title>Another draft genome of Portunus trituberculatus and its Hox gene families provides insights of decapod evolution.</title>
        <authorList>
            <person name="Jeong J.-H."/>
            <person name="Song I."/>
            <person name="Kim S."/>
            <person name="Choi T."/>
            <person name="Kim D."/>
            <person name="Ryu S."/>
            <person name="Kim W."/>
        </authorList>
    </citation>
    <scope>NUCLEOTIDE SEQUENCE [LARGE SCALE GENOMIC DNA]</scope>
    <source>
        <tissue evidence="1">Muscle</tissue>
    </source>
</reference>
<organism evidence="1 2">
    <name type="scientific">Portunus trituberculatus</name>
    <name type="common">Swimming crab</name>
    <name type="synonym">Neptunus trituberculatus</name>
    <dbReference type="NCBI Taxonomy" id="210409"/>
    <lineage>
        <taxon>Eukaryota</taxon>
        <taxon>Metazoa</taxon>
        <taxon>Ecdysozoa</taxon>
        <taxon>Arthropoda</taxon>
        <taxon>Crustacea</taxon>
        <taxon>Multicrustacea</taxon>
        <taxon>Malacostraca</taxon>
        <taxon>Eumalacostraca</taxon>
        <taxon>Eucarida</taxon>
        <taxon>Decapoda</taxon>
        <taxon>Pleocyemata</taxon>
        <taxon>Brachyura</taxon>
        <taxon>Eubrachyura</taxon>
        <taxon>Portunoidea</taxon>
        <taxon>Portunidae</taxon>
        <taxon>Portuninae</taxon>
        <taxon>Portunus</taxon>
    </lineage>
</organism>
<evidence type="ECO:0000313" key="1">
    <source>
        <dbReference type="EMBL" id="MPC14777.1"/>
    </source>
</evidence>
<dbReference type="Proteomes" id="UP000324222">
    <property type="component" value="Unassembled WGS sequence"/>
</dbReference>